<name>A0A6A0ADA9_HAELA</name>
<keyword evidence="2" id="KW-1185">Reference proteome</keyword>
<protein>
    <submittedName>
        <fullName evidence="1">Uncharacterized protein</fullName>
    </submittedName>
</protein>
<evidence type="ECO:0000313" key="1">
    <source>
        <dbReference type="EMBL" id="GFH30696.1"/>
    </source>
</evidence>
<proteinExistence type="predicted"/>
<reference evidence="1 2" key="1">
    <citation type="submission" date="2020-02" db="EMBL/GenBank/DDBJ databases">
        <title>Draft genome sequence of Haematococcus lacustris strain NIES-144.</title>
        <authorList>
            <person name="Morimoto D."/>
            <person name="Nakagawa S."/>
            <person name="Yoshida T."/>
            <person name="Sawayama S."/>
        </authorList>
    </citation>
    <scope>NUCLEOTIDE SEQUENCE [LARGE SCALE GENOMIC DNA]</scope>
    <source>
        <strain evidence="1 2">NIES-144</strain>
    </source>
</reference>
<organism evidence="1 2">
    <name type="scientific">Haematococcus lacustris</name>
    <name type="common">Green alga</name>
    <name type="synonym">Haematococcus pluvialis</name>
    <dbReference type="NCBI Taxonomy" id="44745"/>
    <lineage>
        <taxon>Eukaryota</taxon>
        <taxon>Viridiplantae</taxon>
        <taxon>Chlorophyta</taxon>
        <taxon>core chlorophytes</taxon>
        <taxon>Chlorophyceae</taxon>
        <taxon>CS clade</taxon>
        <taxon>Chlamydomonadales</taxon>
        <taxon>Haematococcaceae</taxon>
        <taxon>Haematococcus</taxon>
    </lineage>
</organism>
<dbReference type="Proteomes" id="UP000485058">
    <property type="component" value="Unassembled WGS sequence"/>
</dbReference>
<accession>A0A6A0ADA9</accession>
<evidence type="ECO:0000313" key="2">
    <source>
        <dbReference type="Proteomes" id="UP000485058"/>
    </source>
</evidence>
<gene>
    <name evidence="1" type="ORF">HaLaN_29594</name>
</gene>
<sequence>MYTSRQCMASWSCPMHALTATADGSWTVHFCSAHPASRVAARWPPGRCQLSWLLPGAGGGAGSEPATAGWCGGHR</sequence>
<comment type="caution">
    <text evidence="1">The sequence shown here is derived from an EMBL/GenBank/DDBJ whole genome shotgun (WGS) entry which is preliminary data.</text>
</comment>
<dbReference type="AlphaFoldDB" id="A0A6A0ADA9"/>
<dbReference type="EMBL" id="BLLF01005075">
    <property type="protein sequence ID" value="GFH30696.1"/>
    <property type="molecule type" value="Genomic_DNA"/>
</dbReference>